<evidence type="ECO:0000256" key="6">
    <source>
        <dbReference type="ARBA" id="ARBA00022840"/>
    </source>
</evidence>
<evidence type="ECO:0000313" key="8">
    <source>
        <dbReference type="EMBL" id="AMW04734.1"/>
    </source>
</evidence>
<proteinExistence type="predicted"/>
<dbReference type="EMBL" id="CP011454">
    <property type="protein sequence ID" value="AMW04734.1"/>
    <property type="molecule type" value="Genomic_DNA"/>
</dbReference>
<dbReference type="AlphaFoldDB" id="A0A143BJX6"/>
<dbReference type="PROSITE" id="PS00108">
    <property type="entry name" value="PROTEIN_KINASE_ST"/>
    <property type="match status" value="1"/>
</dbReference>
<dbReference type="SMART" id="SM00220">
    <property type="entry name" value="S_TKc"/>
    <property type="match status" value="1"/>
</dbReference>
<feature type="domain" description="Protein kinase" evidence="7">
    <location>
        <begin position="1"/>
        <end position="251"/>
    </location>
</feature>
<dbReference type="EC" id="2.7.11.1" evidence="1"/>
<dbReference type="Gene3D" id="1.25.40.10">
    <property type="entry name" value="Tetratricopeptide repeat domain"/>
    <property type="match status" value="2"/>
</dbReference>
<evidence type="ECO:0000259" key="7">
    <source>
        <dbReference type="PROSITE" id="PS50011"/>
    </source>
</evidence>
<keyword evidence="9" id="KW-1185">Reference proteome</keyword>
<dbReference type="InterPro" id="IPR011009">
    <property type="entry name" value="Kinase-like_dom_sf"/>
</dbReference>
<evidence type="ECO:0000313" key="9">
    <source>
        <dbReference type="Proteomes" id="UP000076404"/>
    </source>
</evidence>
<accession>A0A143BJX6</accession>
<dbReference type="GO" id="GO:0005524">
    <property type="term" value="F:ATP binding"/>
    <property type="evidence" value="ECO:0007669"/>
    <property type="project" value="UniProtKB-KW"/>
</dbReference>
<dbReference type="GO" id="GO:0004674">
    <property type="term" value="F:protein serine/threonine kinase activity"/>
    <property type="evidence" value="ECO:0007669"/>
    <property type="project" value="UniProtKB-KW"/>
</dbReference>
<gene>
    <name evidence="8" type="ORF">GEMMAAP_07535</name>
</gene>
<dbReference type="Pfam" id="PF00069">
    <property type="entry name" value="Pkinase"/>
    <property type="match status" value="1"/>
</dbReference>
<dbReference type="eggNOG" id="COG5616">
    <property type="taxonomic scope" value="Bacteria"/>
</dbReference>
<protein>
    <recommendedName>
        <fullName evidence="1">non-specific serine/threonine protein kinase</fullName>
        <ecNumber evidence="1">2.7.11.1</ecNumber>
    </recommendedName>
</protein>
<dbReference type="PANTHER" id="PTHR43289">
    <property type="entry name" value="MITOGEN-ACTIVATED PROTEIN KINASE KINASE KINASE 20-RELATED"/>
    <property type="match status" value="1"/>
</dbReference>
<keyword evidence="4" id="KW-0547">Nucleotide-binding</keyword>
<dbReference type="InterPro" id="IPR011990">
    <property type="entry name" value="TPR-like_helical_dom_sf"/>
</dbReference>
<organism evidence="8 9">
    <name type="scientific">Gemmatimonas phototrophica</name>
    <dbReference type="NCBI Taxonomy" id="1379270"/>
    <lineage>
        <taxon>Bacteria</taxon>
        <taxon>Pseudomonadati</taxon>
        <taxon>Gemmatimonadota</taxon>
        <taxon>Gemmatimonadia</taxon>
        <taxon>Gemmatimonadales</taxon>
        <taxon>Gemmatimonadaceae</taxon>
        <taxon>Gemmatimonas</taxon>
    </lineage>
</organism>
<dbReference type="PROSITE" id="PS50011">
    <property type="entry name" value="PROTEIN_KINASE_DOM"/>
    <property type="match status" value="1"/>
</dbReference>
<dbReference type="CDD" id="cd14014">
    <property type="entry name" value="STKc_PknB_like"/>
    <property type="match status" value="1"/>
</dbReference>
<dbReference type="FunFam" id="1.10.510.10:FF:000021">
    <property type="entry name" value="Serine/threonine protein kinase"/>
    <property type="match status" value="1"/>
</dbReference>
<name>A0A143BJX6_9BACT</name>
<dbReference type="InterPro" id="IPR008271">
    <property type="entry name" value="Ser/Thr_kinase_AS"/>
</dbReference>
<dbReference type="InterPro" id="IPR000719">
    <property type="entry name" value="Prot_kinase_dom"/>
</dbReference>
<dbReference type="KEGG" id="gph:GEMMAAP_07535"/>
<dbReference type="STRING" id="1379270.GEMMAAP_07535"/>
<evidence type="ECO:0000256" key="1">
    <source>
        <dbReference type="ARBA" id="ARBA00012513"/>
    </source>
</evidence>
<reference evidence="8 9" key="1">
    <citation type="journal article" date="2014" name="Proc. Natl. Acad. Sci. U.S.A.">
        <title>Functional type 2 photosynthetic reaction centers found in the rare bacterial phylum Gemmatimonadetes.</title>
        <authorList>
            <person name="Zeng Y."/>
            <person name="Feng F."/>
            <person name="Medova H."/>
            <person name="Dean J."/>
            <person name="Koblizek M."/>
        </authorList>
    </citation>
    <scope>NUCLEOTIDE SEQUENCE [LARGE SCALE GENOMIC DNA]</scope>
    <source>
        <strain evidence="8 9">AP64</strain>
    </source>
</reference>
<dbReference type="Gene3D" id="1.10.510.10">
    <property type="entry name" value="Transferase(Phosphotransferase) domain 1"/>
    <property type="match status" value="1"/>
</dbReference>
<dbReference type="eggNOG" id="COG0515">
    <property type="taxonomic scope" value="Bacteria"/>
</dbReference>
<keyword evidence="6" id="KW-0067">ATP-binding</keyword>
<evidence type="ECO:0000256" key="5">
    <source>
        <dbReference type="ARBA" id="ARBA00022777"/>
    </source>
</evidence>
<dbReference type="PANTHER" id="PTHR43289:SF6">
    <property type="entry name" value="SERINE_THREONINE-PROTEIN KINASE NEKL-3"/>
    <property type="match status" value="1"/>
</dbReference>
<evidence type="ECO:0000256" key="2">
    <source>
        <dbReference type="ARBA" id="ARBA00022527"/>
    </source>
</evidence>
<sequence>MSTVYLAQDRKLGRPVALKVLRSDIAVEPARFAQEIRVTAQLQHPHILPLLDADDIGGYAYYVMPYVEGESLRDKLKRDGRMSLLDAVRLAREVAGALEHAHKREIVHRDIKPENILISAGHALVADFGIARIASSAPTQEPGITQAGLAVGTPAYMSPEQSLGDEVDGRTDIFSLGCVLYEMLTGRLPFGGGNAMGMLSAKMSGEVTPLTQWRDDVPEAVDVVLQRMLARDPDMRVPRAADVASELEAALTGTVLTPLPKPVKLPANAVAVLAFASMSPDTGDEYLAEGISEAIMHGLARVPGLRVIARTSAFALKGQALDVREIGARLKVRRVVEGSVRRAGQRLRVTAKLIDAETAHEVWSERFDRTLDDVFALEDDLAGAVAAQLRTLLMAEEGERLPTRQPQVAPTTSVAAYEQYLKGRFWWGQRTKAALERSVEHLQDALRIDSRFALAYAALAESYATMGLYGMAAPHEVAPTAREAANRALAIDPHSAGALCARACMRAFFEWDWEAAEQDFKAAMSADPQYPTAYQWYASTVLVPLGRFAEAQHMLSKAHDLDPLSLSIVVSRAAAAYYARLPLEAERYAREALAVDDRFAMGHFFLGLALEQSGALPDAQAALQRAVDLSGSVEAMAALASVLAARGERAEALALTQALEGQARSEYVSPVLLAQISVRTGDVQSALWHVQRAMELRAADLLWVGVRPVFDQLRRHPTWTGLLAELRLPGTVGPLSS</sequence>
<keyword evidence="3" id="KW-0808">Transferase</keyword>
<dbReference type="SUPFAM" id="SSF56112">
    <property type="entry name" value="Protein kinase-like (PK-like)"/>
    <property type="match status" value="1"/>
</dbReference>
<dbReference type="Gene3D" id="3.30.200.20">
    <property type="entry name" value="Phosphorylase Kinase, domain 1"/>
    <property type="match status" value="1"/>
</dbReference>
<evidence type="ECO:0000256" key="3">
    <source>
        <dbReference type="ARBA" id="ARBA00022679"/>
    </source>
</evidence>
<evidence type="ECO:0000256" key="4">
    <source>
        <dbReference type="ARBA" id="ARBA00022741"/>
    </source>
</evidence>
<dbReference type="SUPFAM" id="SSF48452">
    <property type="entry name" value="TPR-like"/>
    <property type="match status" value="2"/>
</dbReference>
<keyword evidence="2" id="KW-0723">Serine/threonine-protein kinase</keyword>
<reference evidence="8 9" key="2">
    <citation type="journal article" date="2016" name="Environ. Microbiol. Rep.">
        <title>Metagenomic evidence for the presence of phototrophic Gemmatimonadetes bacteria in diverse environments.</title>
        <authorList>
            <person name="Zeng Y."/>
            <person name="Baumbach J."/>
            <person name="Barbosa E.G."/>
            <person name="Azevedo V."/>
            <person name="Zhang C."/>
            <person name="Koblizek M."/>
        </authorList>
    </citation>
    <scope>NUCLEOTIDE SEQUENCE [LARGE SCALE GENOMIC DNA]</scope>
    <source>
        <strain evidence="8 9">AP64</strain>
    </source>
</reference>
<dbReference type="Proteomes" id="UP000076404">
    <property type="component" value="Chromosome"/>
</dbReference>
<keyword evidence="5" id="KW-0418">Kinase</keyword>
<dbReference type="eggNOG" id="COG0457">
    <property type="taxonomic scope" value="Bacteria"/>
</dbReference>